<feature type="domain" description="C2H2-type" evidence="3">
    <location>
        <begin position="263"/>
        <end position="293"/>
    </location>
</feature>
<dbReference type="PROSITE" id="PS50157">
    <property type="entry name" value="ZINC_FINGER_C2H2_2"/>
    <property type="match status" value="2"/>
</dbReference>
<name>A0A0B7BCK6_9EUPU</name>
<evidence type="ECO:0000259" key="3">
    <source>
        <dbReference type="PROSITE" id="PS50157"/>
    </source>
</evidence>
<organism evidence="4">
    <name type="scientific">Arion vulgaris</name>
    <dbReference type="NCBI Taxonomy" id="1028688"/>
    <lineage>
        <taxon>Eukaryota</taxon>
        <taxon>Metazoa</taxon>
        <taxon>Spiralia</taxon>
        <taxon>Lophotrochozoa</taxon>
        <taxon>Mollusca</taxon>
        <taxon>Gastropoda</taxon>
        <taxon>Heterobranchia</taxon>
        <taxon>Euthyneura</taxon>
        <taxon>Panpulmonata</taxon>
        <taxon>Eupulmonata</taxon>
        <taxon>Stylommatophora</taxon>
        <taxon>Helicina</taxon>
        <taxon>Arionoidea</taxon>
        <taxon>Arionidae</taxon>
        <taxon>Arion</taxon>
    </lineage>
</organism>
<protein>
    <recommendedName>
        <fullName evidence="3">C2H2-type domain-containing protein</fullName>
    </recommendedName>
</protein>
<keyword evidence="1" id="KW-0862">Zinc</keyword>
<feature type="region of interest" description="Disordered" evidence="2">
    <location>
        <begin position="1"/>
        <end position="47"/>
    </location>
</feature>
<dbReference type="SMART" id="SM00355">
    <property type="entry name" value="ZnF_C2H2"/>
    <property type="match status" value="5"/>
</dbReference>
<gene>
    <name evidence="4" type="primary">ORF174253</name>
</gene>
<feature type="domain" description="C2H2-type" evidence="3">
    <location>
        <begin position="199"/>
        <end position="230"/>
    </location>
</feature>
<evidence type="ECO:0000256" key="1">
    <source>
        <dbReference type="PROSITE-ProRule" id="PRU00042"/>
    </source>
</evidence>
<dbReference type="EMBL" id="HACG01043146">
    <property type="protein sequence ID" value="CEK90011.1"/>
    <property type="molecule type" value="Transcribed_RNA"/>
</dbReference>
<dbReference type="Gene3D" id="3.30.160.60">
    <property type="entry name" value="Classic Zinc Finger"/>
    <property type="match status" value="1"/>
</dbReference>
<feature type="non-terminal residue" evidence="4">
    <location>
        <position position="323"/>
    </location>
</feature>
<keyword evidence="1" id="KW-0863">Zinc-finger</keyword>
<proteinExistence type="predicted"/>
<sequence>MTDPLTSEETSVSSLSERSPEECNGQDASDNHQECPKQKKTLTSKSSELLTDPSLVISKAEKTSDPSKRDCVSDLKIVASFSLQESNQEQVINEDAVQLNFTTTLPVDKEKETEVLSFLGPEKPVFSAGDSSCTPMLPPPPLLHAPFHSPVGTSQTSGLKDSGTDSNFFVCGFNCLFSSMSTTDFREHTANFHSVETYFPCYYCGHRSPNETDLVRHISNHTHTHNNSSPLYVCGNAGCRFGSNMVADYINHIKATHPGIGELMCYSCEDTFTEPSLLQAHVEDNVIHIVNCPHCPSKATDRKAILNHISSVHPGKPKMVSVA</sequence>
<reference evidence="4" key="1">
    <citation type="submission" date="2014-12" db="EMBL/GenBank/DDBJ databases">
        <title>Insight into the proteome of Arion vulgaris.</title>
        <authorList>
            <person name="Aradska J."/>
            <person name="Bulat T."/>
            <person name="Smidak R."/>
            <person name="Sarate P."/>
            <person name="Gangsoo J."/>
            <person name="Sialana F."/>
            <person name="Bilban M."/>
            <person name="Lubec G."/>
        </authorList>
    </citation>
    <scope>NUCLEOTIDE SEQUENCE</scope>
    <source>
        <tissue evidence="4">Skin</tissue>
    </source>
</reference>
<evidence type="ECO:0000256" key="2">
    <source>
        <dbReference type="SAM" id="MobiDB-lite"/>
    </source>
</evidence>
<feature type="compositionally biased region" description="Low complexity" evidence="2">
    <location>
        <begin position="1"/>
        <end position="17"/>
    </location>
</feature>
<keyword evidence="1" id="KW-0479">Metal-binding</keyword>
<dbReference type="AlphaFoldDB" id="A0A0B7BCK6"/>
<evidence type="ECO:0000313" key="4">
    <source>
        <dbReference type="EMBL" id="CEK90011.1"/>
    </source>
</evidence>
<dbReference type="InterPro" id="IPR013087">
    <property type="entry name" value="Znf_C2H2_type"/>
</dbReference>
<dbReference type="GO" id="GO:0008270">
    <property type="term" value="F:zinc ion binding"/>
    <property type="evidence" value="ECO:0007669"/>
    <property type="project" value="UniProtKB-KW"/>
</dbReference>
<accession>A0A0B7BCK6</accession>